<dbReference type="InterPro" id="IPR001471">
    <property type="entry name" value="AP2/ERF_dom"/>
</dbReference>
<evidence type="ECO:0000256" key="5">
    <source>
        <dbReference type="ARBA" id="ARBA00023163"/>
    </source>
</evidence>
<dbReference type="InterPro" id="IPR016177">
    <property type="entry name" value="DNA-bd_dom_sf"/>
</dbReference>
<reference evidence="10" key="1">
    <citation type="submission" date="2023-02" db="EMBL/GenBank/DDBJ databases">
        <title>Genome of toxic invasive species Heracleum sosnowskyi carries increased number of genes despite the absence of recent whole-genome duplications.</title>
        <authorList>
            <person name="Schelkunov M."/>
            <person name="Shtratnikova V."/>
            <person name="Makarenko M."/>
            <person name="Klepikova A."/>
            <person name="Omelchenko D."/>
            <person name="Novikova G."/>
            <person name="Obukhova E."/>
            <person name="Bogdanov V."/>
            <person name="Penin A."/>
            <person name="Logacheva M."/>
        </authorList>
    </citation>
    <scope>NUCLEOTIDE SEQUENCE</scope>
    <source>
        <strain evidence="10">Hsosn_3</strain>
        <tissue evidence="10">Leaf</tissue>
    </source>
</reference>
<keyword evidence="11" id="KW-1185">Reference proteome</keyword>
<organism evidence="10 11">
    <name type="scientific">Heracleum sosnowskyi</name>
    <dbReference type="NCBI Taxonomy" id="360622"/>
    <lineage>
        <taxon>Eukaryota</taxon>
        <taxon>Viridiplantae</taxon>
        <taxon>Streptophyta</taxon>
        <taxon>Embryophyta</taxon>
        <taxon>Tracheophyta</taxon>
        <taxon>Spermatophyta</taxon>
        <taxon>Magnoliopsida</taxon>
        <taxon>eudicotyledons</taxon>
        <taxon>Gunneridae</taxon>
        <taxon>Pentapetalae</taxon>
        <taxon>asterids</taxon>
        <taxon>campanulids</taxon>
        <taxon>Apiales</taxon>
        <taxon>Apiaceae</taxon>
        <taxon>Apioideae</taxon>
        <taxon>apioid superclade</taxon>
        <taxon>Tordylieae</taxon>
        <taxon>Tordyliinae</taxon>
        <taxon>Heracleum</taxon>
    </lineage>
</organism>
<evidence type="ECO:0000259" key="8">
    <source>
        <dbReference type="PROSITE" id="PS51032"/>
    </source>
</evidence>
<dbReference type="InterPro" id="IPR036955">
    <property type="entry name" value="AP2/ERF_dom_sf"/>
</dbReference>
<dbReference type="SUPFAM" id="SSF54171">
    <property type="entry name" value="DNA-binding domain"/>
    <property type="match status" value="1"/>
</dbReference>
<dbReference type="PANTHER" id="PTHR31190">
    <property type="entry name" value="DNA-BINDING DOMAIN"/>
    <property type="match status" value="1"/>
</dbReference>
<dbReference type="EMBL" id="JAUIZM010000001">
    <property type="protein sequence ID" value="KAK1400785.1"/>
    <property type="molecule type" value="Genomic_DNA"/>
</dbReference>
<dbReference type="GO" id="GO:0009873">
    <property type="term" value="P:ethylene-activated signaling pathway"/>
    <property type="evidence" value="ECO:0007669"/>
    <property type="project" value="InterPro"/>
</dbReference>
<dbReference type="AlphaFoldDB" id="A0AAD8N410"/>
<reference evidence="10" key="2">
    <citation type="submission" date="2023-05" db="EMBL/GenBank/DDBJ databases">
        <authorList>
            <person name="Schelkunov M.I."/>
        </authorList>
    </citation>
    <scope>NUCLEOTIDE SEQUENCE</scope>
    <source>
        <strain evidence="10">Hsosn_3</strain>
        <tissue evidence="10">Leaf</tissue>
    </source>
</reference>
<gene>
    <name evidence="9" type="ORF">POM88_000389</name>
    <name evidence="10" type="ORF">POM88_000390</name>
</gene>
<feature type="domain" description="AP2/ERF" evidence="8">
    <location>
        <begin position="92"/>
        <end position="150"/>
    </location>
</feature>
<dbReference type="Pfam" id="PF00847">
    <property type="entry name" value="AP2"/>
    <property type="match status" value="1"/>
</dbReference>
<dbReference type="PROSITE" id="PS51032">
    <property type="entry name" value="AP2_ERF"/>
    <property type="match status" value="1"/>
</dbReference>
<dbReference type="PRINTS" id="PR00367">
    <property type="entry name" value="ETHRSPELEMNT"/>
</dbReference>
<accession>A0AAD8N410</accession>
<feature type="compositionally biased region" description="Low complexity" evidence="7">
    <location>
        <begin position="170"/>
        <end position="183"/>
    </location>
</feature>
<evidence type="ECO:0000256" key="3">
    <source>
        <dbReference type="ARBA" id="ARBA00023015"/>
    </source>
</evidence>
<proteinExistence type="predicted"/>
<dbReference type="FunFam" id="3.30.730.10:FF:000001">
    <property type="entry name" value="Ethylene-responsive transcription factor 2"/>
    <property type="match status" value="1"/>
</dbReference>
<sequence>MCEEIFLNTELSYKLQSIENHLLDDDFEFSDLFTSNISPEWTCLGNFFMMENSLAQTLNMRMELSSNETMSVMSETVGSSDGQQKLALPRGHYRGVRRRPWGKFAAEIRDPAKQGRRIWLGTYETPEDAARAYDREAYRIRGSSAILNYPHLIGSNVPGPVKVSPRKRSSSSSLCVSDSESVKNGSTKKRKQGINITLVRREKNEKIIGS</sequence>
<dbReference type="Proteomes" id="UP001237642">
    <property type="component" value="Unassembled WGS sequence"/>
</dbReference>
<keyword evidence="5" id="KW-0804">Transcription</keyword>
<evidence type="ECO:0000313" key="11">
    <source>
        <dbReference type="Proteomes" id="UP001237642"/>
    </source>
</evidence>
<dbReference type="EMBL" id="JAUIZM010000001">
    <property type="protein sequence ID" value="KAK1400784.1"/>
    <property type="molecule type" value="Genomic_DNA"/>
</dbReference>
<dbReference type="CDD" id="cd00018">
    <property type="entry name" value="AP2"/>
    <property type="match status" value="1"/>
</dbReference>
<dbReference type="PANTHER" id="PTHR31190:SF287">
    <property type="entry name" value="DEVELOPMENT RELATED ERF PROTEIN"/>
    <property type="match status" value="1"/>
</dbReference>
<keyword evidence="3" id="KW-0805">Transcription regulation</keyword>
<dbReference type="Gene3D" id="3.30.730.10">
    <property type="entry name" value="AP2/ERF domain"/>
    <property type="match status" value="1"/>
</dbReference>
<evidence type="ECO:0000256" key="2">
    <source>
        <dbReference type="ARBA" id="ARBA00022821"/>
    </source>
</evidence>
<evidence type="ECO:0000256" key="6">
    <source>
        <dbReference type="ARBA" id="ARBA00023242"/>
    </source>
</evidence>
<dbReference type="GO" id="GO:0003677">
    <property type="term" value="F:DNA binding"/>
    <property type="evidence" value="ECO:0007669"/>
    <property type="project" value="UniProtKB-KW"/>
</dbReference>
<comment type="caution">
    <text evidence="10">The sequence shown here is derived from an EMBL/GenBank/DDBJ whole genome shotgun (WGS) entry which is preliminary data.</text>
</comment>
<dbReference type="GO" id="GO:0006952">
    <property type="term" value="P:defense response"/>
    <property type="evidence" value="ECO:0007669"/>
    <property type="project" value="UniProtKB-KW"/>
</dbReference>
<evidence type="ECO:0000256" key="4">
    <source>
        <dbReference type="ARBA" id="ARBA00023125"/>
    </source>
</evidence>
<keyword evidence="2" id="KW-0611">Plant defense</keyword>
<name>A0AAD8N410_9APIA</name>
<evidence type="ECO:0000313" key="9">
    <source>
        <dbReference type="EMBL" id="KAK1400784.1"/>
    </source>
</evidence>
<keyword evidence="6" id="KW-0539">Nucleus</keyword>
<keyword evidence="4" id="KW-0238">DNA-binding</keyword>
<dbReference type="InterPro" id="IPR044808">
    <property type="entry name" value="ERF_plant"/>
</dbReference>
<dbReference type="SMART" id="SM00380">
    <property type="entry name" value="AP2"/>
    <property type="match status" value="1"/>
</dbReference>
<evidence type="ECO:0000313" key="10">
    <source>
        <dbReference type="EMBL" id="KAK1400785.1"/>
    </source>
</evidence>
<comment type="subcellular location">
    <subcellularLocation>
        <location evidence="1">Nucleus</location>
    </subcellularLocation>
</comment>
<feature type="region of interest" description="Disordered" evidence="7">
    <location>
        <begin position="160"/>
        <end position="193"/>
    </location>
</feature>
<dbReference type="GO" id="GO:0005634">
    <property type="term" value="C:nucleus"/>
    <property type="evidence" value="ECO:0007669"/>
    <property type="project" value="UniProtKB-SubCell"/>
</dbReference>
<evidence type="ECO:0000256" key="1">
    <source>
        <dbReference type="ARBA" id="ARBA00004123"/>
    </source>
</evidence>
<protein>
    <submittedName>
        <fullName evidence="10">Ethylene-responsive transcription factor 2-like</fullName>
    </submittedName>
</protein>
<evidence type="ECO:0000256" key="7">
    <source>
        <dbReference type="SAM" id="MobiDB-lite"/>
    </source>
</evidence>
<dbReference type="GO" id="GO:0003700">
    <property type="term" value="F:DNA-binding transcription factor activity"/>
    <property type="evidence" value="ECO:0007669"/>
    <property type="project" value="InterPro"/>
</dbReference>